<organism evidence="3 4">
    <name type="scientific">Aspergillus welwitschiae</name>
    <dbReference type="NCBI Taxonomy" id="1341132"/>
    <lineage>
        <taxon>Eukaryota</taxon>
        <taxon>Fungi</taxon>
        <taxon>Dikarya</taxon>
        <taxon>Ascomycota</taxon>
        <taxon>Pezizomycotina</taxon>
        <taxon>Eurotiomycetes</taxon>
        <taxon>Eurotiomycetidae</taxon>
        <taxon>Eurotiales</taxon>
        <taxon>Aspergillaceae</taxon>
        <taxon>Aspergillus</taxon>
        <taxon>Aspergillus subgen. Circumdati</taxon>
    </lineage>
</organism>
<dbReference type="GO" id="GO:0005737">
    <property type="term" value="C:cytoplasm"/>
    <property type="evidence" value="ECO:0007669"/>
    <property type="project" value="TreeGrafter"/>
</dbReference>
<dbReference type="GO" id="GO:0019748">
    <property type="term" value="P:secondary metabolic process"/>
    <property type="evidence" value="ECO:0007669"/>
    <property type="project" value="TreeGrafter"/>
</dbReference>
<gene>
    <name evidence="3" type="ORF">BDQ94DRAFT_173009</name>
</gene>
<dbReference type="RefSeq" id="XP_026623335.1">
    <property type="nucleotide sequence ID" value="XM_026772074.1"/>
</dbReference>
<dbReference type="Pfam" id="PF03959">
    <property type="entry name" value="FSH1"/>
    <property type="match status" value="2"/>
</dbReference>
<dbReference type="GO" id="GO:0005634">
    <property type="term" value="C:nucleus"/>
    <property type="evidence" value="ECO:0007669"/>
    <property type="project" value="TreeGrafter"/>
</dbReference>
<accession>A0A3F3PTT6</accession>
<dbReference type="InterPro" id="IPR005645">
    <property type="entry name" value="FSH-like_dom"/>
</dbReference>
<evidence type="ECO:0000259" key="2">
    <source>
        <dbReference type="Pfam" id="PF03959"/>
    </source>
</evidence>
<evidence type="ECO:0000313" key="4">
    <source>
        <dbReference type="Proteomes" id="UP000253729"/>
    </source>
</evidence>
<dbReference type="GeneID" id="38140430"/>
<feature type="domain" description="Serine hydrolase" evidence="2">
    <location>
        <begin position="232"/>
        <end position="444"/>
    </location>
</feature>
<proteinExistence type="predicted"/>
<dbReference type="PANTHER" id="PTHR48070">
    <property type="entry name" value="ESTERASE OVCA2"/>
    <property type="match status" value="1"/>
</dbReference>
<evidence type="ECO:0000313" key="3">
    <source>
        <dbReference type="EMBL" id="RDH30313.1"/>
    </source>
</evidence>
<keyword evidence="4" id="KW-1185">Reference proteome</keyword>
<dbReference type="Gene3D" id="3.40.50.1820">
    <property type="entry name" value="alpha/beta hydrolase"/>
    <property type="match status" value="2"/>
</dbReference>
<keyword evidence="1" id="KW-0378">Hydrolase</keyword>
<name>A0A3F3PTT6_9EURO</name>
<evidence type="ECO:0000256" key="1">
    <source>
        <dbReference type="ARBA" id="ARBA00022801"/>
    </source>
</evidence>
<dbReference type="Proteomes" id="UP000253729">
    <property type="component" value="Unassembled WGS sequence"/>
</dbReference>
<protein>
    <submittedName>
        <fullName evidence="3">DUF341 family oxidoreductase</fullName>
    </submittedName>
</protein>
<dbReference type="InterPro" id="IPR029058">
    <property type="entry name" value="AB_hydrolase_fold"/>
</dbReference>
<dbReference type="AlphaFoldDB" id="A0A3F3PTT6"/>
<dbReference type="GO" id="GO:0016787">
    <property type="term" value="F:hydrolase activity"/>
    <property type="evidence" value="ECO:0007669"/>
    <property type="project" value="UniProtKB-KW"/>
</dbReference>
<dbReference type="SUPFAM" id="SSF53474">
    <property type="entry name" value="alpha/beta-Hydrolases"/>
    <property type="match status" value="2"/>
</dbReference>
<reference evidence="3 4" key="1">
    <citation type="submission" date="2018-07" db="EMBL/GenBank/DDBJ databases">
        <title>The genomes of Aspergillus section Nigri reveals drivers in fungal speciation.</title>
        <authorList>
            <consortium name="DOE Joint Genome Institute"/>
            <person name="Vesth T.C."/>
            <person name="Nybo J."/>
            <person name="Theobald S."/>
            <person name="Brandl J."/>
            <person name="Frisvad J.C."/>
            <person name="Nielsen K.F."/>
            <person name="Lyhne E.K."/>
            <person name="Kogle M.E."/>
            <person name="Kuo A."/>
            <person name="Riley R."/>
            <person name="Clum A."/>
            <person name="Nolan M."/>
            <person name="Lipzen A."/>
            <person name="Salamov A."/>
            <person name="Henrissat B."/>
            <person name="Wiebenga A."/>
            <person name="De vries R.P."/>
            <person name="Grigoriev I.V."/>
            <person name="Mortensen U.H."/>
            <person name="Andersen M.R."/>
            <person name="Baker S.E."/>
        </authorList>
    </citation>
    <scope>NUCLEOTIDE SEQUENCE [LARGE SCALE GENOMIC DNA]</scope>
    <source>
        <strain evidence="3 4">CBS 139.54b</strain>
    </source>
</reference>
<sequence length="465" mass="51659">MQFLCLHGAIGNTDNITIQLAPLLKELNTEDSETTFHYLNGPLLVRPPPGFEAYFGVGPHYRWIDDGQKSGRSSIDRVRDLPTSESNDDAVREVLGDIRCHNYAELMAYIEEVLNKNPEIGGMIAYSEGAAAAATYILDEQRRQRDDGRERQIKCAMFVGGWPAMRRDTKEFILADDGGDEMIDIPTLHVLGANDPFRYGSEALYETCDLDAAEFFDMGKGHTLPRSGLVTLSAQLGPLQKNLAADDTASFYCVNAPHAAIAPPGQIEYFGPPPHYRWLDYPGVTEGALFTTVRGARNTSHTTPEEALRSVISNDIAWTNYYDLMKYIDETLEKNPDIDGLVGYSEGASIAAAYILREQQREQETGRTRRIKCAVFLAGIPPVNSERGFIFADEREDMIDLPTVHVVGANDPYRFGADCLYNICDPDAAYFFDTGKGHTIPRGGPVIDELGDTIRELIQRTREGL</sequence>
<dbReference type="EMBL" id="KZ852061">
    <property type="protein sequence ID" value="RDH30313.1"/>
    <property type="molecule type" value="Genomic_DNA"/>
</dbReference>
<dbReference type="InterPro" id="IPR050593">
    <property type="entry name" value="LovG"/>
</dbReference>
<feature type="domain" description="Serine hydrolase" evidence="2">
    <location>
        <begin position="2"/>
        <end position="227"/>
    </location>
</feature>
<dbReference type="PANTHER" id="PTHR48070:SF4">
    <property type="entry name" value="ESTERASE ALNB"/>
    <property type="match status" value="1"/>
</dbReference>